<sequence length="803" mass="94010">MIMASYRSGRLKNEQLLTIHTDDVYLVISGDLDLNRYNQESYKSFFEENESMYFSVSNEAYVEIFDIEHKQLVQSSGQPFLPIFFENGRYEVQIMPKKDVPIQFYHEYEGFRKAVRPILNTKLLSGTLHFQNEVGFSNFEIRDDHGNPLLSVVIEVYPTKLDYKKDYRALLTEVSEEVYNLAYDFLKRTFLKGSAEVYHEPTGVEFYRLIEKHYEAYMKAVNFVEQKPHRKLETIYEEVRGDRLRKQDAVGRAYLRKNANLFIEVEKGIQLNGKQMMPQKGLLARKVHTFDTHENRYVKMTLERLSQRIEQLYLSIQKAKEHYQLEPDQDVLSILDRMRDELSKKLKKPFWQSIGRLDRSVMSVVLQMAAGYRDVYQIYATLSKGIILSGEIYKMSMKDIALLYEYWTFLRLGRILKEKCDEISQDIIKVSSNGLVVNLKKGSGAKRIFRNKSTGEIIKLQYQYYTEKKAVTVRQIPDTMLIIEKLGREYDFLYIFDAKYRINFGNDEGNNSPGPMEDDINTMHRYRDAIVAESEGAYERTAFGAYVLFPWNEQDRYREHHLYKSIEKVNIGGLPFLPKATDLVATIIDSLLNKTADELQVEGILPKGTKEFLYNDRSDYVLVVPYKGKRDDHELTIRVRENTLPKKWFKAKKIALYQAVGVYEEAVITTVARDGKYMVFHGEAWASRLNTIQTDHYSLSEPLLIEDHVYNDASTLPELLLTTNEKRQLWMMLKQMSTDAMIKLNSKVITQRTRIVSYQLDNHQFHWRSGTLLHEHGDNIEELSITELMENPYKVLSKLATKM</sequence>
<dbReference type="Proteomes" id="UP000287910">
    <property type="component" value="Unassembled WGS sequence"/>
</dbReference>
<evidence type="ECO:0000313" key="3">
    <source>
        <dbReference type="Proteomes" id="UP000287910"/>
    </source>
</evidence>
<dbReference type="InterPro" id="IPR007505">
    <property type="entry name" value="PDDEXK_7"/>
</dbReference>
<dbReference type="InterPro" id="IPR018633">
    <property type="entry name" value="DUF2357"/>
</dbReference>
<dbReference type="AlphaFoldDB" id="A0A432LCP0"/>
<feature type="domain" description="DUF2357" evidence="1">
    <location>
        <begin position="126"/>
        <end position="379"/>
    </location>
</feature>
<protein>
    <submittedName>
        <fullName evidence="2">DUF2357 domain-containing protein</fullName>
    </submittedName>
</protein>
<dbReference type="EMBL" id="RYYR01000008">
    <property type="protein sequence ID" value="RUL53944.1"/>
    <property type="molecule type" value="Genomic_DNA"/>
</dbReference>
<keyword evidence="3" id="KW-1185">Reference proteome</keyword>
<dbReference type="Pfam" id="PF04411">
    <property type="entry name" value="PDDEXK_7"/>
    <property type="match status" value="1"/>
</dbReference>
<reference evidence="2 3" key="1">
    <citation type="submission" date="2018-12" db="EMBL/GenBank/DDBJ databases">
        <title>Lysinibacillus antri sp. nov., isolated from a cave soil.</title>
        <authorList>
            <person name="Narsing Rao M.P."/>
            <person name="Zhang H."/>
            <person name="Dong Z.-Y."/>
            <person name="Niu X.-K."/>
            <person name="Zhang K."/>
            <person name="Fang B.-Z."/>
            <person name="Kang Y.-Q."/>
            <person name="Xiao M."/>
            <person name="Li W.-J."/>
        </authorList>
    </citation>
    <scope>NUCLEOTIDE SEQUENCE [LARGE SCALE GENOMIC DNA]</scope>
    <source>
        <strain evidence="2 3">SYSU K30002</strain>
    </source>
</reference>
<evidence type="ECO:0000259" key="1">
    <source>
        <dbReference type="Pfam" id="PF09823"/>
    </source>
</evidence>
<name>A0A432LCP0_9BACI</name>
<evidence type="ECO:0000313" key="2">
    <source>
        <dbReference type="EMBL" id="RUL53944.1"/>
    </source>
</evidence>
<comment type="caution">
    <text evidence="2">The sequence shown here is derived from an EMBL/GenBank/DDBJ whole genome shotgun (WGS) entry which is preliminary data.</text>
</comment>
<proteinExistence type="predicted"/>
<accession>A0A432LCP0</accession>
<dbReference type="Pfam" id="PF09823">
    <property type="entry name" value="DUF2357"/>
    <property type="match status" value="1"/>
</dbReference>
<gene>
    <name evidence="2" type="ORF">EK386_07385</name>
</gene>
<organism evidence="2 3">
    <name type="scientific">Lysinibacillus antri</name>
    <dbReference type="NCBI Taxonomy" id="2498145"/>
    <lineage>
        <taxon>Bacteria</taxon>
        <taxon>Bacillati</taxon>
        <taxon>Bacillota</taxon>
        <taxon>Bacilli</taxon>
        <taxon>Bacillales</taxon>
        <taxon>Bacillaceae</taxon>
        <taxon>Lysinibacillus</taxon>
    </lineage>
</organism>